<dbReference type="SUPFAM" id="SSF75304">
    <property type="entry name" value="Amidase signature (AS) enzymes"/>
    <property type="match status" value="1"/>
</dbReference>
<feature type="region of interest" description="Disordered" evidence="1">
    <location>
        <begin position="1"/>
        <end position="27"/>
    </location>
</feature>
<organism evidence="3 4">
    <name type="scientific">Streptomyces ovatisporus</name>
    <dbReference type="NCBI Taxonomy" id="1128682"/>
    <lineage>
        <taxon>Bacteria</taxon>
        <taxon>Bacillati</taxon>
        <taxon>Actinomycetota</taxon>
        <taxon>Actinomycetes</taxon>
        <taxon>Kitasatosporales</taxon>
        <taxon>Streptomycetaceae</taxon>
        <taxon>Streptomyces</taxon>
    </lineage>
</organism>
<evidence type="ECO:0000313" key="3">
    <source>
        <dbReference type="EMBL" id="MFC4497271.1"/>
    </source>
</evidence>
<protein>
    <submittedName>
        <fullName evidence="3">Amidase</fullName>
    </submittedName>
</protein>
<sequence length="504" mass="55231">MPDAEAPMDGEGGDTPENPAEALDPEQAEAPEIVSWSAMDLSRAIARREVTCTEVMQAYLTHIDRVNPHVGAIVGAQAPELSLEQAREQDRRLERGRHLGWMHGFPYAVKDLAEARGLPWTEGSPLHRDRVAGQDALFVRRLKDAGAVVIGKTNTPEFGLGSQTYNEVWGTTGNAYDPALTAGGSSGGAACALALRMLPVADGSDYMGSLRNPAAFNNVLGMRPSWGRVPAPGFTGQLGVTGPMARTVTDLAWLLSVMAGPHEGSPSAVSEAGERFRERLDRDFRGTRIAWVGDWNGHLATEPGVLDVCRSSFTAFEALGCEVAEAVPDFPAEEIWRTFLTWRWWAALERYGLYADPGTRARMKPEAVWETERGLSLSALDVTVAAESRDRWYAALTEFFRDYDYVLAPAAQVFPFAKETHWPERVGGRRMDTYHRWMETVVPWSLAGVPAVGMPAGFSDRGLPMGLQLVGRPRADFELLQLAYAYEQSTGWVERRKPALAGVG</sequence>
<evidence type="ECO:0000256" key="1">
    <source>
        <dbReference type="SAM" id="MobiDB-lite"/>
    </source>
</evidence>
<dbReference type="InterPro" id="IPR000120">
    <property type="entry name" value="Amidase"/>
</dbReference>
<dbReference type="Proteomes" id="UP001595997">
    <property type="component" value="Unassembled WGS sequence"/>
</dbReference>
<proteinExistence type="predicted"/>
<dbReference type="NCBIfam" id="NF005686">
    <property type="entry name" value="PRK07486.1"/>
    <property type="match status" value="1"/>
</dbReference>
<dbReference type="PANTHER" id="PTHR11895:SF76">
    <property type="entry name" value="INDOLEACETAMIDE HYDROLASE"/>
    <property type="match status" value="1"/>
</dbReference>
<evidence type="ECO:0000259" key="2">
    <source>
        <dbReference type="Pfam" id="PF01425"/>
    </source>
</evidence>
<keyword evidence="4" id="KW-1185">Reference proteome</keyword>
<dbReference type="InterPro" id="IPR036928">
    <property type="entry name" value="AS_sf"/>
</dbReference>
<feature type="domain" description="Amidase" evidence="2">
    <location>
        <begin position="54"/>
        <end position="480"/>
    </location>
</feature>
<dbReference type="Pfam" id="PF01425">
    <property type="entry name" value="Amidase"/>
    <property type="match status" value="1"/>
</dbReference>
<gene>
    <name evidence="3" type="ORF">ACFPA8_24370</name>
</gene>
<evidence type="ECO:0000313" key="4">
    <source>
        <dbReference type="Proteomes" id="UP001595997"/>
    </source>
</evidence>
<feature type="compositionally biased region" description="Acidic residues" evidence="1">
    <location>
        <begin position="1"/>
        <end position="14"/>
    </location>
</feature>
<dbReference type="RefSeq" id="WP_386451869.1">
    <property type="nucleotide sequence ID" value="NZ_JBHSFH010000015.1"/>
</dbReference>
<dbReference type="InterPro" id="IPR023631">
    <property type="entry name" value="Amidase_dom"/>
</dbReference>
<dbReference type="Gene3D" id="3.90.1300.10">
    <property type="entry name" value="Amidase signature (AS) domain"/>
    <property type="match status" value="1"/>
</dbReference>
<dbReference type="PANTHER" id="PTHR11895">
    <property type="entry name" value="TRANSAMIDASE"/>
    <property type="match status" value="1"/>
</dbReference>
<reference evidence="4" key="1">
    <citation type="journal article" date="2019" name="Int. J. Syst. Evol. Microbiol.">
        <title>The Global Catalogue of Microorganisms (GCM) 10K type strain sequencing project: providing services to taxonomists for standard genome sequencing and annotation.</title>
        <authorList>
            <consortium name="The Broad Institute Genomics Platform"/>
            <consortium name="The Broad Institute Genome Sequencing Center for Infectious Disease"/>
            <person name="Wu L."/>
            <person name="Ma J."/>
        </authorList>
    </citation>
    <scope>NUCLEOTIDE SEQUENCE [LARGE SCALE GENOMIC DNA]</scope>
    <source>
        <strain evidence="4">CGMCC 4.7357</strain>
    </source>
</reference>
<comment type="caution">
    <text evidence="3">The sequence shown here is derived from an EMBL/GenBank/DDBJ whole genome shotgun (WGS) entry which is preliminary data.</text>
</comment>
<accession>A0ABV9AEH5</accession>
<dbReference type="EMBL" id="JBHSFH010000015">
    <property type="protein sequence ID" value="MFC4497271.1"/>
    <property type="molecule type" value="Genomic_DNA"/>
</dbReference>
<name>A0ABV9AEH5_9ACTN</name>